<keyword evidence="1 3" id="KW-0147">Chitin-binding</keyword>
<dbReference type="InterPro" id="IPR001002">
    <property type="entry name" value="Chitin-bd_1"/>
</dbReference>
<dbReference type="InterPro" id="IPR011043">
    <property type="entry name" value="Gal_Oxase/kelch_b-propeller"/>
</dbReference>
<dbReference type="GO" id="GO:0008061">
    <property type="term" value="F:chitin binding"/>
    <property type="evidence" value="ECO:0007669"/>
    <property type="project" value="UniProtKB-UniRule"/>
</dbReference>
<feature type="disulfide bond" evidence="3">
    <location>
        <begin position="119"/>
        <end position="123"/>
    </location>
</feature>
<evidence type="ECO:0000256" key="3">
    <source>
        <dbReference type="PROSITE-ProRule" id="PRU00261"/>
    </source>
</evidence>
<feature type="disulfide bond" evidence="3">
    <location>
        <begin position="101"/>
        <end position="115"/>
    </location>
</feature>
<dbReference type="SUPFAM" id="SSF50965">
    <property type="entry name" value="Galactose oxidase, central domain"/>
    <property type="match status" value="1"/>
</dbReference>
<dbReference type="OrthoDB" id="2019572at2759"/>
<dbReference type="PROSITE" id="PS50941">
    <property type="entry name" value="CHIT_BIND_I_2"/>
    <property type="match status" value="2"/>
</dbReference>
<sequence>MKATLFTLGFAATASANIIFNHVPLKCNITSTQMYHGCLRGQDCTAQGDCVALENINYPKSFGSVPNLQLRADVFSTDGTCGPKNGNTVCDPNSKAYTGGCCSQYGYCGNTADHCGTGCTSGCQNQAANAPTNPTTPANPATPVAARQDGRCGKEFGNSACDANGPFATAAQPKVTAKHQMDAKTVAMDQTLPPPLPNQIPQPLPQPLIAQLVMTEDVEKNSEAHLAIPSANSEDAVRNMGTYCGNTEGHCLKANGCQDGCTDGGNTGIKGGDGAAAPAPTASPSTSAEPVIAPATSTAPPHVVATAAATTDGSCGSTNGGTVCGNWANGNCCSMYGFCGATSAHCGAGCQSGNCLNAPAVAAPGPSPAPAAPNKGSFKVVGDSGVPAMHAALMPNGKVMFLDKLENYTQLRNPNGQYAMSSEYDPVTNKVVPLAYDTNAFCSGGVFLADGRVISVGGNGPLDWLDPNIKDGFDAIRYLGRSSSDAGLDGQSWSEPGNKLASKRWYASAQTMPDGTIFVASGSLNGLDPTVLANNNPTWELLDRNAVSNGQNIEMEILKKNQPYYMYPFVHLLNDGNLFVFTSKSSQIFNVGSNTIVKELPDLPGDYRTYPNTGGSVMMALTSKNNWAPDVIICGGGAYQDINSPTDPSCGRIQPLNADATWEMDSMPQGRGMVEGTLLADGSIVWLNGGNRGAQGFGIMKDPTLDALLYEPNKPKGQRFSTLATSEIPRLYHSVALLLLDGTLMVTGSNPVEMPMLQADANNPYVTDFRVEIYTPPYLQGDNANRRPTNIAISSLAIKADGSNFQIQFTAPANAKEVKVSLYHGGFVTHSVHMGHRMLELDVSGFTAGGTQQSITVAGPPNLNVAPPGPYVVYVLVDGVPGIGQFVSVS</sequence>
<proteinExistence type="predicted"/>
<feature type="region of interest" description="Disordered" evidence="4">
    <location>
        <begin position="129"/>
        <end position="149"/>
    </location>
</feature>
<evidence type="ECO:0000259" key="6">
    <source>
        <dbReference type="PROSITE" id="PS50941"/>
    </source>
</evidence>
<dbReference type="AlphaFoldDB" id="A0A9N9KZK0"/>
<name>A0A9N9KZK0_9HELO</name>
<dbReference type="InterPro" id="IPR013783">
    <property type="entry name" value="Ig-like_fold"/>
</dbReference>
<feature type="domain" description="Chitin-binding type-1" evidence="6">
    <location>
        <begin position="312"/>
        <end position="357"/>
    </location>
</feature>
<dbReference type="InterPro" id="IPR037293">
    <property type="entry name" value="Gal_Oxidase_central_sf"/>
</dbReference>
<dbReference type="CDD" id="cd11618">
    <property type="entry name" value="ChtBD1_1"/>
    <property type="match status" value="1"/>
</dbReference>
<feature type="chain" id="PRO_5040203309" description="Chitin-binding type-1 domain-containing protein" evidence="5">
    <location>
        <begin position="17"/>
        <end position="890"/>
    </location>
</feature>
<dbReference type="Pfam" id="PF00187">
    <property type="entry name" value="Chitin_bind_1"/>
    <property type="match status" value="2"/>
</dbReference>
<gene>
    <name evidence="7" type="ORF">HYFRA_00010781</name>
</gene>
<dbReference type="SUPFAM" id="SSF57016">
    <property type="entry name" value="Plant lectins/antimicrobial peptides"/>
    <property type="match status" value="2"/>
</dbReference>
<dbReference type="Gene3D" id="2.60.40.10">
    <property type="entry name" value="Immunoglobulins"/>
    <property type="match status" value="1"/>
</dbReference>
<reference evidence="7" key="1">
    <citation type="submission" date="2021-07" db="EMBL/GenBank/DDBJ databases">
        <authorList>
            <person name="Durling M."/>
        </authorList>
    </citation>
    <scope>NUCLEOTIDE SEQUENCE</scope>
</reference>
<feature type="domain" description="Chitin-binding type-1" evidence="6">
    <location>
        <begin position="78"/>
        <end position="125"/>
    </location>
</feature>
<dbReference type="Gene3D" id="3.30.60.10">
    <property type="entry name" value="Endochitinase-like"/>
    <property type="match status" value="2"/>
</dbReference>
<evidence type="ECO:0000256" key="4">
    <source>
        <dbReference type="SAM" id="MobiDB-lite"/>
    </source>
</evidence>
<comment type="caution">
    <text evidence="3">Lacks conserved residue(s) required for the propagation of feature annotation.</text>
</comment>
<feature type="compositionally biased region" description="Low complexity" evidence="4">
    <location>
        <begin position="129"/>
        <end position="146"/>
    </location>
</feature>
<evidence type="ECO:0000256" key="1">
    <source>
        <dbReference type="ARBA" id="ARBA00022669"/>
    </source>
</evidence>
<keyword evidence="8" id="KW-1185">Reference proteome</keyword>
<dbReference type="InterPro" id="IPR036861">
    <property type="entry name" value="Endochitinase-like_sf"/>
</dbReference>
<keyword evidence="3" id="KW-1015">Disulfide bond</keyword>
<dbReference type="InterPro" id="IPR015202">
    <property type="entry name" value="GO-like_E_set"/>
</dbReference>
<dbReference type="InterPro" id="IPR014756">
    <property type="entry name" value="Ig_E-set"/>
</dbReference>
<dbReference type="SUPFAM" id="SSF81296">
    <property type="entry name" value="E set domains"/>
    <property type="match status" value="1"/>
</dbReference>
<evidence type="ECO:0000256" key="5">
    <source>
        <dbReference type="SAM" id="SignalP"/>
    </source>
</evidence>
<comment type="caution">
    <text evidence="7">The sequence shown here is derived from an EMBL/GenBank/DDBJ whole genome shotgun (WGS) entry which is preliminary data.</text>
</comment>
<dbReference type="EMBL" id="CAJVRL010000078">
    <property type="protein sequence ID" value="CAG8957355.1"/>
    <property type="molecule type" value="Genomic_DNA"/>
</dbReference>
<feature type="disulfide bond" evidence="3">
    <location>
        <begin position="332"/>
        <end position="346"/>
    </location>
</feature>
<dbReference type="Pfam" id="PF07250">
    <property type="entry name" value="Glyoxal_oxid_N"/>
    <property type="match status" value="1"/>
</dbReference>
<dbReference type="Pfam" id="PF09118">
    <property type="entry name" value="GO-like_E_set"/>
    <property type="match status" value="1"/>
</dbReference>
<dbReference type="PANTHER" id="PTHR32208:SF21">
    <property type="entry name" value="LOW QUALITY PROTEIN: ALDEHYDE OXIDASE GLOX-LIKE"/>
    <property type="match status" value="1"/>
</dbReference>
<accession>A0A9N9KZK0</accession>
<dbReference type="CDD" id="cd00035">
    <property type="entry name" value="ChtBD1"/>
    <property type="match status" value="1"/>
</dbReference>
<evidence type="ECO:0000256" key="2">
    <source>
        <dbReference type="ARBA" id="ARBA00022729"/>
    </source>
</evidence>
<feature type="signal peptide" evidence="5">
    <location>
        <begin position="1"/>
        <end position="16"/>
    </location>
</feature>
<organism evidence="7 8">
    <name type="scientific">Hymenoscyphus fraxineus</name>
    <dbReference type="NCBI Taxonomy" id="746836"/>
    <lineage>
        <taxon>Eukaryota</taxon>
        <taxon>Fungi</taxon>
        <taxon>Dikarya</taxon>
        <taxon>Ascomycota</taxon>
        <taxon>Pezizomycotina</taxon>
        <taxon>Leotiomycetes</taxon>
        <taxon>Helotiales</taxon>
        <taxon>Helotiaceae</taxon>
        <taxon>Hymenoscyphus</taxon>
    </lineage>
</organism>
<dbReference type="Proteomes" id="UP000696280">
    <property type="component" value="Unassembled WGS sequence"/>
</dbReference>
<dbReference type="Gene3D" id="2.130.10.80">
    <property type="entry name" value="Galactose oxidase/kelch, beta-propeller"/>
    <property type="match status" value="1"/>
</dbReference>
<keyword evidence="2 5" id="KW-0732">Signal</keyword>
<dbReference type="PANTHER" id="PTHR32208">
    <property type="entry name" value="SECRETED PROTEIN-RELATED"/>
    <property type="match status" value="1"/>
</dbReference>
<dbReference type="InterPro" id="IPR009880">
    <property type="entry name" value="Glyoxal_oxidase_N"/>
</dbReference>
<evidence type="ECO:0000313" key="8">
    <source>
        <dbReference type="Proteomes" id="UP000696280"/>
    </source>
</evidence>
<evidence type="ECO:0000313" key="7">
    <source>
        <dbReference type="EMBL" id="CAG8957355.1"/>
    </source>
</evidence>
<dbReference type="SMART" id="SM00270">
    <property type="entry name" value="ChtBD1"/>
    <property type="match status" value="2"/>
</dbReference>
<protein>
    <recommendedName>
        <fullName evidence="6">Chitin-binding type-1 domain-containing protein</fullName>
    </recommendedName>
</protein>
<dbReference type="CDD" id="cd02851">
    <property type="entry name" value="E_set_GO_C"/>
    <property type="match status" value="1"/>
</dbReference>